<proteinExistence type="predicted"/>
<feature type="region of interest" description="Disordered" evidence="1">
    <location>
        <begin position="151"/>
        <end position="190"/>
    </location>
</feature>
<evidence type="ECO:0000256" key="1">
    <source>
        <dbReference type="SAM" id="MobiDB-lite"/>
    </source>
</evidence>
<reference evidence="2 3" key="1">
    <citation type="submission" date="2021-07" db="EMBL/GenBank/DDBJ databases">
        <title>The Aristolochia fimbriata genome: insights into angiosperm evolution, floral development and chemical biosynthesis.</title>
        <authorList>
            <person name="Jiao Y."/>
        </authorList>
    </citation>
    <scope>NUCLEOTIDE SEQUENCE [LARGE SCALE GENOMIC DNA]</scope>
    <source>
        <strain evidence="2">IBCAS-2021</strain>
        <tissue evidence="2">Leaf</tissue>
    </source>
</reference>
<gene>
    <name evidence="2" type="ORF">H6P81_015840</name>
</gene>
<feature type="compositionally biased region" description="Polar residues" evidence="1">
    <location>
        <begin position="113"/>
        <end position="132"/>
    </location>
</feature>
<accession>A0AAV7E6L8</accession>
<evidence type="ECO:0000313" key="2">
    <source>
        <dbReference type="EMBL" id="KAG9444500.1"/>
    </source>
</evidence>
<organism evidence="2 3">
    <name type="scientific">Aristolochia fimbriata</name>
    <name type="common">White veined hardy Dutchman's pipe vine</name>
    <dbReference type="NCBI Taxonomy" id="158543"/>
    <lineage>
        <taxon>Eukaryota</taxon>
        <taxon>Viridiplantae</taxon>
        <taxon>Streptophyta</taxon>
        <taxon>Embryophyta</taxon>
        <taxon>Tracheophyta</taxon>
        <taxon>Spermatophyta</taxon>
        <taxon>Magnoliopsida</taxon>
        <taxon>Magnoliidae</taxon>
        <taxon>Piperales</taxon>
        <taxon>Aristolochiaceae</taxon>
        <taxon>Aristolochia</taxon>
    </lineage>
</organism>
<feature type="region of interest" description="Disordered" evidence="1">
    <location>
        <begin position="71"/>
        <end position="137"/>
    </location>
</feature>
<protein>
    <recommendedName>
        <fullName evidence="4">RRM domain-containing protein</fullName>
    </recommendedName>
</protein>
<evidence type="ECO:0008006" key="4">
    <source>
        <dbReference type="Google" id="ProtNLM"/>
    </source>
</evidence>
<evidence type="ECO:0000313" key="3">
    <source>
        <dbReference type="Proteomes" id="UP000825729"/>
    </source>
</evidence>
<feature type="compositionally biased region" description="Polar residues" evidence="1">
    <location>
        <begin position="178"/>
        <end position="190"/>
    </location>
</feature>
<dbReference type="AlphaFoldDB" id="A0AAV7E6L8"/>
<feature type="compositionally biased region" description="Polar residues" evidence="1">
    <location>
        <begin position="80"/>
        <end position="100"/>
    </location>
</feature>
<name>A0AAV7E6L8_ARIFI</name>
<sequence length="311" mass="34410">MELCNKSSIERIFGHFGELQHLEGSTLAKEDCGSAKGLVKTPLSKPMEGTKIIRVGTWKFPIIGTLMHRPPQLDKMKLSPKQSNSVQGSEGSLSNSVSHKGNSDEISLAGWNGNVQSSNSNAELDEPSTQSDRFPEIPLIEERIKCCRSQEKEDNQIDHPPYQPNTTSSPAPLLNAASKHTPSTPQHIPTTPNPFHLLENSLESNLDTCSTTLQVVGSSDTPMQHTPIYNTTTSCSHLSKEKLYPTSPILSRPNLPTTEANCRNFSTPKLSDTPHQHLLHIHHIIFKHHSRNHPRIDHRPMHHAASQILAA</sequence>
<keyword evidence="3" id="KW-1185">Reference proteome</keyword>
<comment type="caution">
    <text evidence="2">The sequence shown here is derived from an EMBL/GenBank/DDBJ whole genome shotgun (WGS) entry which is preliminary data.</text>
</comment>
<dbReference type="EMBL" id="JAINDJ010000006">
    <property type="protein sequence ID" value="KAG9444500.1"/>
    <property type="molecule type" value="Genomic_DNA"/>
</dbReference>
<dbReference type="Proteomes" id="UP000825729">
    <property type="component" value="Unassembled WGS sequence"/>
</dbReference>